<dbReference type="SUPFAM" id="SSF53474">
    <property type="entry name" value="alpha/beta-Hydrolases"/>
    <property type="match status" value="1"/>
</dbReference>
<evidence type="ECO:0000256" key="1">
    <source>
        <dbReference type="ARBA" id="ARBA00022801"/>
    </source>
</evidence>
<dbReference type="GO" id="GO:0090499">
    <property type="term" value="F:pimelyl-[acyl-carrier protein] methyl ester esterase activity"/>
    <property type="evidence" value="ECO:0007669"/>
    <property type="project" value="UniProtKB-EC"/>
</dbReference>
<dbReference type="InterPro" id="IPR000073">
    <property type="entry name" value="AB_hydrolase_1"/>
</dbReference>
<comment type="caution">
    <text evidence="3">The sequence shown here is derived from an EMBL/GenBank/DDBJ whole genome shotgun (WGS) entry which is preliminary data.</text>
</comment>
<dbReference type="RefSeq" id="WP_259055005.1">
    <property type="nucleotide sequence ID" value="NZ_JANUCT010000007.1"/>
</dbReference>
<dbReference type="AlphaFoldDB" id="A0AAE3L449"/>
<dbReference type="EC" id="3.1.1.85" evidence="3"/>
<organism evidence="3 4">
    <name type="scientific">Methylohalomonas lacus</name>
    <dbReference type="NCBI Taxonomy" id="398773"/>
    <lineage>
        <taxon>Bacteria</taxon>
        <taxon>Pseudomonadati</taxon>
        <taxon>Pseudomonadota</taxon>
        <taxon>Gammaproteobacteria</taxon>
        <taxon>Methylohalomonadales</taxon>
        <taxon>Methylohalomonadaceae</taxon>
        <taxon>Methylohalomonas</taxon>
    </lineage>
</organism>
<dbReference type="EMBL" id="JANUCT010000007">
    <property type="protein sequence ID" value="MCS3903323.1"/>
    <property type="molecule type" value="Genomic_DNA"/>
</dbReference>
<protein>
    <submittedName>
        <fullName evidence="3">Pimeloyl-[acyl-carrier protein] methyl ester esterase</fullName>
        <ecNumber evidence="3">3.1.1.85</ecNumber>
    </submittedName>
</protein>
<feature type="domain" description="AB hydrolase-1" evidence="2">
    <location>
        <begin position="5"/>
        <end position="229"/>
    </location>
</feature>
<proteinExistence type="predicted"/>
<gene>
    <name evidence="3" type="ORF">J2T55_001343</name>
</gene>
<dbReference type="Proteomes" id="UP001204445">
    <property type="component" value="Unassembled WGS sequence"/>
</dbReference>
<dbReference type="Pfam" id="PF12697">
    <property type="entry name" value="Abhydrolase_6"/>
    <property type="match status" value="1"/>
</dbReference>
<keyword evidence="1 3" id="KW-0378">Hydrolase</keyword>
<dbReference type="PANTHER" id="PTHR43798:SF31">
    <property type="entry name" value="AB HYDROLASE SUPERFAMILY PROTEIN YCLE"/>
    <property type="match status" value="1"/>
</dbReference>
<dbReference type="InterPro" id="IPR050266">
    <property type="entry name" value="AB_hydrolase_sf"/>
</dbReference>
<name>A0AAE3L449_9GAMM</name>
<evidence type="ECO:0000259" key="2">
    <source>
        <dbReference type="Pfam" id="PF12697"/>
    </source>
</evidence>
<evidence type="ECO:0000313" key="3">
    <source>
        <dbReference type="EMBL" id="MCS3903323.1"/>
    </source>
</evidence>
<evidence type="ECO:0000313" key="4">
    <source>
        <dbReference type="Proteomes" id="UP001204445"/>
    </source>
</evidence>
<dbReference type="GO" id="GO:0016020">
    <property type="term" value="C:membrane"/>
    <property type="evidence" value="ECO:0007669"/>
    <property type="project" value="TreeGrafter"/>
</dbReference>
<keyword evidence="4" id="KW-1185">Reference proteome</keyword>
<dbReference type="InterPro" id="IPR029058">
    <property type="entry name" value="AB_hydrolase_fold"/>
</dbReference>
<reference evidence="3" key="1">
    <citation type="submission" date="2022-08" db="EMBL/GenBank/DDBJ databases">
        <title>Genomic Encyclopedia of Type Strains, Phase III (KMG-III): the genomes of soil and plant-associated and newly described type strains.</title>
        <authorList>
            <person name="Whitman W."/>
        </authorList>
    </citation>
    <scope>NUCLEOTIDE SEQUENCE</scope>
    <source>
        <strain evidence="3">HMT 1</strain>
    </source>
</reference>
<dbReference type="PANTHER" id="PTHR43798">
    <property type="entry name" value="MONOACYLGLYCEROL LIPASE"/>
    <property type="match status" value="1"/>
</dbReference>
<sequence length="236" mass="25153">MTTTLILIHGWGFGAPSCQPLRAALPSGMDVLTPSLPGYGDSPPGDALLQLDELIDRYASVCLVGWSLGGLLAIELAARRPDRVHGLGLVAALPCFNRQPDWPAGWQPATLNALRQRLACEPEAVRDHVAALSALGDDDRRRLRRFLPQTATADAMTLAAGLDELAAADHRARFAALELPVSCWLGDADALLGGDSAAAVQRLRPASQVHELRGCGHAPLVSQPQRIADDIMQELV</sequence>
<accession>A0AAE3L449</accession>
<dbReference type="Gene3D" id="3.40.50.1820">
    <property type="entry name" value="alpha/beta hydrolase"/>
    <property type="match status" value="1"/>
</dbReference>